<dbReference type="Proteomes" id="UP000002296">
    <property type="component" value="Unassembled WGS sequence"/>
</dbReference>
<feature type="compositionally biased region" description="Basic and acidic residues" evidence="1">
    <location>
        <begin position="184"/>
        <end position="193"/>
    </location>
</feature>
<feature type="region of interest" description="Disordered" evidence="1">
    <location>
        <begin position="80"/>
        <end position="405"/>
    </location>
</feature>
<comment type="caution">
    <text evidence="3">The sequence shown here is derived from an EMBL/GenBank/DDBJ whole genome shotgun (WGS) entry which is preliminary data.</text>
</comment>
<feature type="compositionally biased region" description="Polar residues" evidence="1">
    <location>
        <begin position="233"/>
        <end position="243"/>
    </location>
</feature>
<evidence type="ECO:0000313" key="3">
    <source>
        <dbReference type="EMBL" id="EAN96456.1"/>
    </source>
</evidence>
<feature type="compositionally biased region" description="Polar residues" evidence="1">
    <location>
        <begin position="291"/>
        <end position="315"/>
    </location>
</feature>
<reference evidence="3 4" key="1">
    <citation type="journal article" date="2005" name="Science">
        <title>The genome sequence of Trypanosoma cruzi, etiologic agent of Chagas disease.</title>
        <authorList>
            <person name="El-Sayed N.M."/>
            <person name="Myler P.J."/>
            <person name="Bartholomeu D.C."/>
            <person name="Nilsson D."/>
            <person name="Aggarwal G."/>
            <person name="Tran A.N."/>
            <person name="Ghedin E."/>
            <person name="Worthey E.A."/>
            <person name="Delcher A.L."/>
            <person name="Blandin G."/>
            <person name="Westenberger S.J."/>
            <person name="Caler E."/>
            <person name="Cerqueira G.C."/>
            <person name="Branche C."/>
            <person name="Haas B."/>
            <person name="Anupama A."/>
            <person name="Arner E."/>
            <person name="Aslund L."/>
            <person name="Attipoe P."/>
            <person name="Bontempi E."/>
            <person name="Bringaud F."/>
            <person name="Burton P."/>
            <person name="Cadag E."/>
            <person name="Campbell D.A."/>
            <person name="Carrington M."/>
            <person name="Crabtree J."/>
            <person name="Darban H."/>
            <person name="da Silveira J.F."/>
            <person name="de Jong P."/>
            <person name="Edwards K."/>
            <person name="Englund P.T."/>
            <person name="Fazelina G."/>
            <person name="Feldblyum T."/>
            <person name="Ferella M."/>
            <person name="Frasch A.C."/>
            <person name="Gull K."/>
            <person name="Horn D."/>
            <person name="Hou L."/>
            <person name="Huang Y."/>
            <person name="Kindlund E."/>
            <person name="Klingbeil M."/>
            <person name="Kluge S."/>
            <person name="Koo H."/>
            <person name="Lacerda D."/>
            <person name="Levin M.J."/>
            <person name="Lorenzi H."/>
            <person name="Louie T."/>
            <person name="Machado C.R."/>
            <person name="McCulloch R."/>
            <person name="McKenna A."/>
            <person name="Mizuno Y."/>
            <person name="Mottram J.C."/>
            <person name="Nelson S."/>
            <person name="Ochaya S."/>
            <person name="Osoegawa K."/>
            <person name="Pai G."/>
            <person name="Parsons M."/>
            <person name="Pentony M."/>
            <person name="Pettersson U."/>
            <person name="Pop M."/>
            <person name="Ramirez J.L."/>
            <person name="Rinta J."/>
            <person name="Robertson L."/>
            <person name="Salzberg S.L."/>
            <person name="Sanchez D.O."/>
            <person name="Seyler A."/>
            <person name="Sharma R."/>
            <person name="Shetty J."/>
            <person name="Simpson A.J."/>
            <person name="Sisk E."/>
            <person name="Tammi M.T."/>
            <person name="Tarleton R."/>
            <person name="Teixeira S."/>
            <person name="Van Aken S."/>
            <person name="Vogt C."/>
            <person name="Ward P.N."/>
            <person name="Wickstead B."/>
            <person name="Wortman J."/>
            <person name="White O."/>
            <person name="Fraser C.M."/>
            <person name="Stuart K.D."/>
            <person name="Andersson B."/>
        </authorList>
    </citation>
    <scope>NUCLEOTIDE SEQUENCE [LARGE SCALE GENOMIC DNA]</scope>
    <source>
        <strain evidence="3 4">CL Brener</strain>
    </source>
</reference>
<dbReference type="GeneID" id="3550522"/>
<feature type="compositionally biased region" description="Basic and acidic residues" evidence="1">
    <location>
        <begin position="265"/>
        <end position="275"/>
    </location>
</feature>
<dbReference type="InParanoid" id="Q4DVB7"/>
<feature type="compositionally biased region" description="Polar residues" evidence="1">
    <location>
        <begin position="363"/>
        <end position="405"/>
    </location>
</feature>
<proteinExistence type="predicted"/>
<accession>Q4DVB7</accession>
<evidence type="ECO:0000256" key="1">
    <source>
        <dbReference type="SAM" id="MobiDB-lite"/>
    </source>
</evidence>
<keyword evidence="4" id="KW-1185">Reference proteome</keyword>
<dbReference type="VEuPathDB" id="TriTrypDB:TcCLB.508761.30"/>
<evidence type="ECO:0000313" key="4">
    <source>
        <dbReference type="Proteomes" id="UP000002296"/>
    </source>
</evidence>
<feature type="compositionally biased region" description="Low complexity" evidence="1">
    <location>
        <begin position="244"/>
        <end position="264"/>
    </location>
</feature>
<dbReference type="RefSeq" id="XP_818307.1">
    <property type="nucleotide sequence ID" value="XM_813214.1"/>
</dbReference>
<protein>
    <submittedName>
        <fullName evidence="3">Mucin-associated surface protein (MASP), putative</fullName>
    </submittedName>
</protein>
<sequence length="427" mass="44148">MMAMMMAGRVLLVCALCVLWCGAGCVFCEKVSPDGFCDKKSVELSSLANKTDEELKEKCCKNEDDETTCVNTLKNNISDAMKNEKTKEDNAADRDPKVAHVSGVPVGSSTTKSSTAAGVNNAGVSPPITPPLKVEGDVDAKVHSPAGGASHQPHSDDGRSEAERSHHSEAEGSNQHSVGVQGETIHKKEEKTPETGVNFTEARDGTDGAPPPSQDPPNTTESHEDKSRRVTAPDTTPALNTSPGSNQEQTSQSSSPSGSDTTGSLDKEDPEKNSKNAEIYDAPLKDEGQQRESTAGNEDATTVESAAEQSNTTAPRDSDGSTAAAAAVQPEDGMESNPAKNDLSPPSTEVAAELSTAPDAEGASNSEENTNSQSVGNPNVTIATATQKNHTTKPGDSDGSTAVSHTTSPLLPLLLVAFAAAAAVVAA</sequence>
<feature type="compositionally biased region" description="Basic and acidic residues" evidence="1">
    <location>
        <begin position="81"/>
        <end position="98"/>
    </location>
</feature>
<dbReference type="EMBL" id="AAHK01000150">
    <property type="protein sequence ID" value="EAN96456.1"/>
    <property type="molecule type" value="Genomic_DNA"/>
</dbReference>
<evidence type="ECO:0000256" key="2">
    <source>
        <dbReference type="SAM" id="SignalP"/>
    </source>
</evidence>
<feature type="compositionally biased region" description="Basic and acidic residues" evidence="1">
    <location>
        <begin position="153"/>
        <end position="170"/>
    </location>
</feature>
<dbReference type="PaxDb" id="353153-Q4DVB7"/>
<feature type="chain" id="PRO_5004237617" evidence="2">
    <location>
        <begin position="29"/>
        <end position="427"/>
    </location>
</feature>
<gene>
    <name evidence="3" type="ORF">Tc00.1047053508761.30</name>
</gene>
<name>Q4DVB7_TRYCC</name>
<keyword evidence="2" id="KW-0732">Signal</keyword>
<feature type="signal peptide" evidence="2">
    <location>
        <begin position="1"/>
        <end position="28"/>
    </location>
</feature>
<dbReference type="KEGG" id="tcr:508761.30"/>
<dbReference type="AlphaFoldDB" id="Q4DVB7"/>
<organism evidence="3 4">
    <name type="scientific">Trypanosoma cruzi (strain CL Brener)</name>
    <dbReference type="NCBI Taxonomy" id="353153"/>
    <lineage>
        <taxon>Eukaryota</taxon>
        <taxon>Discoba</taxon>
        <taxon>Euglenozoa</taxon>
        <taxon>Kinetoplastea</taxon>
        <taxon>Metakinetoplastina</taxon>
        <taxon>Trypanosomatida</taxon>
        <taxon>Trypanosomatidae</taxon>
        <taxon>Trypanosoma</taxon>
        <taxon>Schizotrypanum</taxon>
    </lineage>
</organism>